<dbReference type="SUPFAM" id="SSF51735">
    <property type="entry name" value="NAD(P)-binding Rossmann-fold domains"/>
    <property type="match status" value="1"/>
</dbReference>
<sequence>MKMIRWGIIGLGKIANSFATDMQQVDNSIIYAVASRSQEKANDFGAKYNVAKCYDSYEELAQDPQVDAIYIATPHVRHAQDTLLCLTHNKAVLCEKPFAMNLQEVDSMIAKAKEYNVLLMEALWTRFMPHFKFVKEELESGRYGRVKSLHADFSFKAPVNPDGRLYNKLLGGGSLLDIGIYPVFCALALLGKPESITAKGKIGKTQIDEEIEITFNYKTDTRVFLSSSILKNTPTTATLVCDNGIVFLHSRFHQTDKVTTLLNGVKVEHDFSYNAKGYTFEIMHFADLLRTGKTESPLMSFKFSRMLIQTLDEIRELIGLHYV</sequence>
<dbReference type="SUPFAM" id="SSF55347">
    <property type="entry name" value="Glyceraldehyde-3-phosphate dehydrogenase-like, C-terminal domain"/>
    <property type="match status" value="1"/>
</dbReference>
<reference evidence="5" key="2">
    <citation type="journal article" date="2012" name="Environ. Microbiol.">
        <title>Genomic content of uncultured Bacteroidetes from contrasting oceanic provinces in the North Atlantic Ocean.</title>
        <authorList>
            <person name="Gomez-Pereira P.R."/>
            <person name="Schuler M."/>
            <person name="Fuchs B.M."/>
            <person name="Bennke C."/>
            <person name="Teeling H."/>
            <person name="Waldmann J."/>
            <person name="Richter M."/>
            <person name="Barbe V."/>
            <person name="Bataille E."/>
            <person name="Glockner F.O."/>
            <person name="Amann R."/>
        </authorList>
    </citation>
    <scope>NUCLEOTIDE SEQUENCE</scope>
</reference>
<dbReference type="PANTHER" id="PTHR22604">
    <property type="entry name" value="OXIDOREDUCTASES"/>
    <property type="match status" value="1"/>
</dbReference>
<dbReference type="InterPro" id="IPR000683">
    <property type="entry name" value="Gfo/Idh/MocA-like_OxRdtase_N"/>
</dbReference>
<dbReference type="AlphaFoldDB" id="F4MNF7"/>
<protein>
    <submittedName>
        <fullName evidence="5">Protein containing oxidoreductase domain</fullName>
    </submittedName>
</protein>
<dbReference type="Pfam" id="PF22725">
    <property type="entry name" value="GFO_IDH_MocA_C3"/>
    <property type="match status" value="1"/>
</dbReference>
<evidence type="ECO:0000259" key="3">
    <source>
        <dbReference type="Pfam" id="PF01408"/>
    </source>
</evidence>
<comment type="similarity">
    <text evidence="1">Belongs to the Gfo/Idh/MocA family.</text>
</comment>
<dbReference type="Gene3D" id="3.30.360.10">
    <property type="entry name" value="Dihydrodipicolinate Reductase, domain 2"/>
    <property type="match status" value="1"/>
</dbReference>
<evidence type="ECO:0000256" key="2">
    <source>
        <dbReference type="ARBA" id="ARBA00023002"/>
    </source>
</evidence>
<dbReference type="PANTHER" id="PTHR22604:SF105">
    <property type="entry name" value="TRANS-1,2-DIHYDROBENZENE-1,2-DIOL DEHYDROGENASE"/>
    <property type="match status" value="1"/>
</dbReference>
<evidence type="ECO:0000256" key="1">
    <source>
        <dbReference type="ARBA" id="ARBA00010928"/>
    </source>
</evidence>
<keyword evidence="2" id="KW-0560">Oxidoreductase</keyword>
<reference evidence="5" key="1">
    <citation type="submission" date="2010-05" db="EMBL/GenBank/DDBJ databases">
        <authorList>
            <person name="Genoscope - CEA"/>
        </authorList>
    </citation>
    <scope>NUCLEOTIDE SEQUENCE</scope>
</reference>
<dbReference type="GO" id="GO:0016491">
    <property type="term" value="F:oxidoreductase activity"/>
    <property type="evidence" value="ECO:0007669"/>
    <property type="project" value="UniProtKB-KW"/>
</dbReference>
<evidence type="ECO:0000313" key="5">
    <source>
        <dbReference type="EMBL" id="CBL88192.1"/>
    </source>
</evidence>
<dbReference type="Gene3D" id="3.40.50.720">
    <property type="entry name" value="NAD(P)-binding Rossmann-like Domain"/>
    <property type="match status" value="1"/>
</dbReference>
<organism evidence="5">
    <name type="scientific">uncultured Leeuwenhoekiella sp</name>
    <dbReference type="NCBI Taxonomy" id="487010"/>
    <lineage>
        <taxon>Bacteria</taxon>
        <taxon>Pseudomonadati</taxon>
        <taxon>Bacteroidota</taxon>
        <taxon>Flavobacteriia</taxon>
        <taxon>Flavobacteriales</taxon>
        <taxon>Flavobacteriaceae</taxon>
        <taxon>Leeuwenhoekiella</taxon>
        <taxon>environmental samples</taxon>
    </lineage>
</organism>
<dbReference type="InterPro" id="IPR055170">
    <property type="entry name" value="GFO_IDH_MocA-like_dom"/>
</dbReference>
<accession>F4MNF7</accession>
<proteinExistence type="inferred from homology"/>
<gene>
    <name evidence="5" type="ORF">S18_1087_0037</name>
</gene>
<dbReference type="InterPro" id="IPR036291">
    <property type="entry name" value="NAD(P)-bd_dom_sf"/>
</dbReference>
<evidence type="ECO:0000259" key="4">
    <source>
        <dbReference type="Pfam" id="PF22725"/>
    </source>
</evidence>
<name>F4MNF7_9FLAO</name>
<feature type="domain" description="Gfo/Idh/MocA-like oxidoreductase N-terminal" evidence="3">
    <location>
        <begin position="4"/>
        <end position="121"/>
    </location>
</feature>
<feature type="domain" description="GFO/IDH/MocA-like oxidoreductase" evidence="4">
    <location>
        <begin position="132"/>
        <end position="245"/>
    </location>
</feature>
<dbReference type="Pfam" id="PF01408">
    <property type="entry name" value="GFO_IDH_MocA"/>
    <property type="match status" value="1"/>
</dbReference>
<dbReference type="GO" id="GO:0000166">
    <property type="term" value="F:nucleotide binding"/>
    <property type="evidence" value="ECO:0007669"/>
    <property type="project" value="InterPro"/>
</dbReference>
<dbReference type="InterPro" id="IPR050984">
    <property type="entry name" value="Gfo/Idh/MocA_domain"/>
</dbReference>
<dbReference type="EMBL" id="FQ032831">
    <property type="protein sequence ID" value="CBL88192.1"/>
    <property type="molecule type" value="Genomic_DNA"/>
</dbReference>